<reference evidence="3" key="1">
    <citation type="submission" date="2014-03" db="EMBL/GenBank/DDBJ databases">
        <authorList>
            <person name="Aksoy S."/>
            <person name="Warren W."/>
            <person name="Wilson R.K."/>
        </authorList>
    </citation>
    <scope>NUCLEOTIDE SEQUENCE [LARGE SCALE GENOMIC DNA]</scope>
    <source>
        <strain evidence="3">IAEA</strain>
    </source>
</reference>
<proteinExistence type="predicted"/>
<keyword evidence="1" id="KW-0472">Membrane</keyword>
<organism evidence="2 3">
    <name type="scientific">Glossina brevipalpis</name>
    <dbReference type="NCBI Taxonomy" id="37001"/>
    <lineage>
        <taxon>Eukaryota</taxon>
        <taxon>Metazoa</taxon>
        <taxon>Ecdysozoa</taxon>
        <taxon>Arthropoda</taxon>
        <taxon>Hexapoda</taxon>
        <taxon>Insecta</taxon>
        <taxon>Pterygota</taxon>
        <taxon>Neoptera</taxon>
        <taxon>Endopterygota</taxon>
        <taxon>Diptera</taxon>
        <taxon>Brachycera</taxon>
        <taxon>Muscomorpha</taxon>
        <taxon>Hippoboscoidea</taxon>
        <taxon>Glossinidae</taxon>
        <taxon>Glossina</taxon>
    </lineage>
</organism>
<keyword evidence="1" id="KW-1133">Transmembrane helix</keyword>
<evidence type="ECO:0000313" key="3">
    <source>
        <dbReference type="Proteomes" id="UP000091820"/>
    </source>
</evidence>
<accession>A0A1A9W2A8</accession>
<dbReference type="Proteomes" id="UP000091820">
    <property type="component" value="Unassembled WGS sequence"/>
</dbReference>
<feature type="transmembrane region" description="Helical" evidence="1">
    <location>
        <begin position="56"/>
        <end position="75"/>
    </location>
</feature>
<evidence type="ECO:0000256" key="1">
    <source>
        <dbReference type="SAM" id="Phobius"/>
    </source>
</evidence>
<dbReference type="EnsemblMetazoa" id="GBRI003821-RA">
    <property type="protein sequence ID" value="GBRI003821-PA"/>
    <property type="gene ID" value="GBRI003821"/>
</dbReference>
<keyword evidence="1" id="KW-0812">Transmembrane</keyword>
<sequence length="114" mass="13352">MGWTQKAILKLLLNNCNLLENIKLKHLSQQHIKQLVQIIHIFIINDNNPEINYSSILMLTLWATVPTVVIIYDNYDYSKRHKHKYIIVYIFAMTQQIKTNNNGNNGNNNNKTNT</sequence>
<protein>
    <submittedName>
        <fullName evidence="2">Uncharacterized protein</fullName>
    </submittedName>
</protein>
<dbReference type="VEuPathDB" id="VectorBase:GBRI003821"/>
<name>A0A1A9W2A8_9MUSC</name>
<dbReference type="AlphaFoldDB" id="A0A1A9W2A8"/>
<evidence type="ECO:0000313" key="2">
    <source>
        <dbReference type="EnsemblMetazoa" id="GBRI003821-PA"/>
    </source>
</evidence>
<reference evidence="2" key="2">
    <citation type="submission" date="2020-05" db="UniProtKB">
        <authorList>
            <consortium name="EnsemblMetazoa"/>
        </authorList>
    </citation>
    <scope>IDENTIFICATION</scope>
    <source>
        <strain evidence="2">IAEA</strain>
    </source>
</reference>
<keyword evidence="3" id="KW-1185">Reference proteome</keyword>